<proteinExistence type="predicted"/>
<dbReference type="GO" id="GO:0051301">
    <property type="term" value="P:cell division"/>
    <property type="evidence" value="ECO:0007669"/>
    <property type="project" value="InterPro"/>
</dbReference>
<feature type="compositionally biased region" description="Polar residues" evidence="2">
    <location>
        <begin position="1"/>
        <end position="22"/>
    </location>
</feature>
<evidence type="ECO:0000256" key="2">
    <source>
        <dbReference type="SAM" id="MobiDB-lite"/>
    </source>
</evidence>
<keyword evidence="1" id="KW-0175">Coiled coil</keyword>
<keyword evidence="4" id="KW-1185">Reference proteome</keyword>
<feature type="region of interest" description="Disordered" evidence="2">
    <location>
        <begin position="413"/>
        <end position="433"/>
    </location>
</feature>
<dbReference type="EMBL" id="KZ819662">
    <property type="protein sequence ID" value="PWN30750.1"/>
    <property type="molecule type" value="Genomic_DNA"/>
</dbReference>
<feature type="region of interest" description="Disordered" evidence="2">
    <location>
        <begin position="273"/>
        <end position="311"/>
    </location>
</feature>
<evidence type="ECO:0000313" key="4">
    <source>
        <dbReference type="Proteomes" id="UP000245884"/>
    </source>
</evidence>
<feature type="compositionally biased region" description="Low complexity" evidence="2">
    <location>
        <begin position="584"/>
        <end position="602"/>
    </location>
</feature>
<dbReference type="GeneID" id="37026579"/>
<feature type="compositionally biased region" description="Polar residues" evidence="2">
    <location>
        <begin position="210"/>
        <end position="222"/>
    </location>
</feature>
<feature type="compositionally biased region" description="Low complexity" evidence="2">
    <location>
        <begin position="191"/>
        <end position="209"/>
    </location>
</feature>
<dbReference type="Pfam" id="PF08202">
    <property type="entry name" value="MIS13"/>
    <property type="match status" value="1"/>
</dbReference>
<dbReference type="RefSeq" id="XP_025365362.1">
    <property type="nucleotide sequence ID" value="XM_025504756.1"/>
</dbReference>
<feature type="region of interest" description="Disordered" evidence="2">
    <location>
        <begin position="1"/>
        <end position="37"/>
    </location>
</feature>
<feature type="compositionally biased region" description="Basic and acidic residues" evidence="2">
    <location>
        <begin position="603"/>
        <end position="623"/>
    </location>
</feature>
<reference evidence="3 4" key="1">
    <citation type="journal article" date="2018" name="Mol. Biol. Evol.">
        <title>Broad Genomic Sampling Reveals a Smut Pathogenic Ancestry of the Fungal Clade Ustilaginomycotina.</title>
        <authorList>
            <person name="Kijpornyongpan T."/>
            <person name="Mondo S.J."/>
            <person name="Barry K."/>
            <person name="Sandor L."/>
            <person name="Lee J."/>
            <person name="Lipzen A."/>
            <person name="Pangilinan J."/>
            <person name="LaButti K."/>
            <person name="Hainaut M."/>
            <person name="Henrissat B."/>
            <person name="Grigoriev I.V."/>
            <person name="Spatafora J.W."/>
            <person name="Aime M.C."/>
        </authorList>
    </citation>
    <scope>NUCLEOTIDE SEQUENCE [LARGE SCALE GENOMIC DNA]</scope>
    <source>
        <strain evidence="3 4">MCA 5214</strain>
    </source>
</reference>
<evidence type="ECO:0000313" key="3">
    <source>
        <dbReference type="EMBL" id="PWN30750.1"/>
    </source>
</evidence>
<accession>A0A316UZM3</accession>
<dbReference type="GO" id="GO:0007059">
    <property type="term" value="P:chromosome segregation"/>
    <property type="evidence" value="ECO:0007669"/>
    <property type="project" value="InterPro"/>
</dbReference>
<evidence type="ECO:0000256" key="1">
    <source>
        <dbReference type="SAM" id="Coils"/>
    </source>
</evidence>
<dbReference type="Proteomes" id="UP000245884">
    <property type="component" value="Unassembled WGS sequence"/>
</dbReference>
<dbReference type="OrthoDB" id="3364649at2759"/>
<dbReference type="GO" id="GO:0000444">
    <property type="term" value="C:MIS12/MIND type complex"/>
    <property type="evidence" value="ECO:0007669"/>
    <property type="project" value="InterPro"/>
</dbReference>
<evidence type="ECO:0008006" key="5">
    <source>
        <dbReference type="Google" id="ProtNLM"/>
    </source>
</evidence>
<feature type="compositionally biased region" description="Basic residues" evidence="2">
    <location>
        <begin position="700"/>
        <end position="710"/>
    </location>
</feature>
<feature type="coiled-coil region" evidence="1">
    <location>
        <begin position="370"/>
        <end position="397"/>
    </location>
</feature>
<organism evidence="3 4">
    <name type="scientific">Jaminaea rosea</name>
    <dbReference type="NCBI Taxonomy" id="1569628"/>
    <lineage>
        <taxon>Eukaryota</taxon>
        <taxon>Fungi</taxon>
        <taxon>Dikarya</taxon>
        <taxon>Basidiomycota</taxon>
        <taxon>Ustilaginomycotina</taxon>
        <taxon>Exobasidiomycetes</taxon>
        <taxon>Microstromatales</taxon>
        <taxon>Microstromatales incertae sedis</taxon>
        <taxon>Jaminaea</taxon>
    </lineage>
</organism>
<gene>
    <name evidence="3" type="ORF">BDZ90DRAFT_22742</name>
</gene>
<feature type="compositionally biased region" description="Low complexity" evidence="2">
    <location>
        <begin position="646"/>
        <end position="655"/>
    </location>
</feature>
<dbReference type="AlphaFoldDB" id="A0A316UZM3"/>
<feature type="region of interest" description="Disordered" evidence="2">
    <location>
        <begin position="685"/>
        <end position="710"/>
    </location>
</feature>
<feature type="compositionally biased region" description="Low complexity" evidence="2">
    <location>
        <begin position="80"/>
        <end position="94"/>
    </location>
</feature>
<protein>
    <recommendedName>
        <fullName evidence="5">Kinetochore protein mis13</fullName>
    </recommendedName>
</protein>
<dbReference type="InterPro" id="IPR013218">
    <property type="entry name" value="Dsn1/Mis13"/>
</dbReference>
<dbReference type="PANTHER" id="PTHR14778:SF2">
    <property type="entry name" value="KINETOCHORE-ASSOCIATED PROTEIN DSN1 HOMOLOG"/>
    <property type="match status" value="1"/>
</dbReference>
<feature type="region of interest" description="Disordered" evidence="2">
    <location>
        <begin position="64"/>
        <end position="239"/>
    </location>
</feature>
<name>A0A316UZM3_9BASI</name>
<dbReference type="PANTHER" id="PTHR14778">
    <property type="entry name" value="KINETOCHORE-ASSOCIATED PROTEIN DSN1 HOMOLOG"/>
    <property type="match status" value="1"/>
</dbReference>
<dbReference type="STRING" id="1569628.A0A316UZM3"/>
<sequence length="710" mass="74844">MSSSRRSTGRQSNSVATSSSSPGHLPATAASRARGNGGAARFEDFANSTVVTDADDTFGAAIKGKQRAAQNEQESVDEFAAAATATSELAASSSNNTRRPRKTFNEVADDSGFVFTVEPKRDAVPASSSSMGPPKIPTSRSSRASKAHAPPPSTSRSKFISEPLPSDQVGETPINRRNRLFRGGAGPNLPSTPASRRTASGSSSSRRSSLNFKTSRRSSSLRDGSIAYPHPSVPDKELYRHCADNMPPVARMKHLASWTLERARAEVLEATPAAGLGRPTAPKGKRAAAKADQGKGTGDEGSGAWSSQEKKVLERCRSSLEKVMLDTLRDLSDQKINISWTAAAAAAKGSAGSTPQPRPNPLNESNKALAEQLGSLVAALRSENARWEEERKEIEAFEEVTASMLGAGASIGAATSRDVTSAAPSSSSSKLDELDWTTEELDPSMTRMMQDARRALALEENWLPAAASSEADSNTIATAIRAAAAAKRKAEEDNLAAQRKGKRKSEMIPSLSKEDEAMIIAGTNLDPRWADVEYRSDVLHSHTHIADRLSLLSSSYTSSISARAAQALRQLAFAPGDAAEAAAAGAEAGTSSSSSSQQQRGAEGSESRKAARERRERILRGIRESIGPVRRQEIEDEDAEAKALEEQAAAEAAAQGGDRKSGPDDSGVQLADQSAVDLFRAFASTKRGGAAGGGGASSSKGRRSGRSSRR</sequence>
<feature type="region of interest" description="Disordered" evidence="2">
    <location>
        <begin position="584"/>
        <end position="672"/>
    </location>
</feature>